<gene>
    <name evidence="2" type="ORF">WJX72_003888</name>
</gene>
<keyword evidence="1" id="KW-1133">Transmembrane helix</keyword>
<dbReference type="EMBL" id="JALJOR010000006">
    <property type="protein sequence ID" value="KAK9815451.1"/>
    <property type="molecule type" value="Genomic_DNA"/>
</dbReference>
<dbReference type="Proteomes" id="UP001489004">
    <property type="component" value="Unassembled WGS sequence"/>
</dbReference>
<protein>
    <submittedName>
        <fullName evidence="2">Uncharacterized protein</fullName>
    </submittedName>
</protein>
<comment type="caution">
    <text evidence="2">The sequence shown here is derived from an EMBL/GenBank/DDBJ whole genome shotgun (WGS) entry which is preliminary data.</text>
</comment>
<evidence type="ECO:0000313" key="2">
    <source>
        <dbReference type="EMBL" id="KAK9815451.1"/>
    </source>
</evidence>
<organism evidence="2 3">
    <name type="scientific">[Myrmecia] bisecta</name>
    <dbReference type="NCBI Taxonomy" id="41462"/>
    <lineage>
        <taxon>Eukaryota</taxon>
        <taxon>Viridiplantae</taxon>
        <taxon>Chlorophyta</taxon>
        <taxon>core chlorophytes</taxon>
        <taxon>Trebouxiophyceae</taxon>
        <taxon>Trebouxiales</taxon>
        <taxon>Trebouxiaceae</taxon>
        <taxon>Myrmecia</taxon>
    </lineage>
</organism>
<proteinExistence type="predicted"/>
<reference evidence="2 3" key="1">
    <citation type="journal article" date="2024" name="Nat. Commun.">
        <title>Phylogenomics reveals the evolutionary origins of lichenization in chlorophyte algae.</title>
        <authorList>
            <person name="Puginier C."/>
            <person name="Libourel C."/>
            <person name="Otte J."/>
            <person name="Skaloud P."/>
            <person name="Haon M."/>
            <person name="Grisel S."/>
            <person name="Petersen M."/>
            <person name="Berrin J.G."/>
            <person name="Delaux P.M."/>
            <person name="Dal Grande F."/>
            <person name="Keller J."/>
        </authorList>
    </citation>
    <scope>NUCLEOTIDE SEQUENCE [LARGE SCALE GENOMIC DNA]</scope>
    <source>
        <strain evidence="2 3">SAG 2043</strain>
    </source>
</reference>
<accession>A0AAW1Q197</accession>
<name>A0AAW1Q197_9CHLO</name>
<feature type="transmembrane region" description="Helical" evidence="1">
    <location>
        <begin position="7"/>
        <end position="31"/>
    </location>
</feature>
<keyword evidence="1" id="KW-0472">Membrane</keyword>
<keyword evidence="3" id="KW-1185">Reference proteome</keyword>
<evidence type="ECO:0000256" key="1">
    <source>
        <dbReference type="SAM" id="Phobius"/>
    </source>
</evidence>
<feature type="transmembrane region" description="Helical" evidence="1">
    <location>
        <begin position="94"/>
        <end position="118"/>
    </location>
</feature>
<feature type="transmembrane region" description="Helical" evidence="1">
    <location>
        <begin position="138"/>
        <end position="164"/>
    </location>
</feature>
<evidence type="ECO:0000313" key="3">
    <source>
        <dbReference type="Proteomes" id="UP001489004"/>
    </source>
</evidence>
<keyword evidence="1" id="KW-0812">Transmembrane</keyword>
<dbReference type="AlphaFoldDB" id="A0AAW1Q197"/>
<feature type="transmembrane region" description="Helical" evidence="1">
    <location>
        <begin position="51"/>
        <end position="82"/>
    </location>
</feature>
<sequence length="181" mass="20534">MADTFKPWVWAVFAFNSLFATIFALLAWYTFSEFKRVSSEATVLVVDRDDWVALFRGAAVSAFFALLLVIIFVVVSIYYMVFTRVSLAHPRSRYGKGFLVAASFYTAMHLANIAAQFWSFTSAMHTWTTVYHADFDRALLIATYAWGFISAGSFLIFAVMLMIWPNTEVEALEHERLSTAA</sequence>